<proteinExistence type="predicted"/>
<dbReference type="EMBL" id="KL404386">
    <property type="protein sequence ID" value="KEH15240.1"/>
    <property type="molecule type" value="Genomic_DNA"/>
</dbReference>
<protein>
    <submittedName>
        <fullName evidence="1 2">Uncharacterized protein</fullName>
    </submittedName>
</protein>
<reference evidence="1 3" key="1">
    <citation type="journal article" date="2011" name="Nature">
        <title>The Medicago genome provides insight into the evolution of rhizobial symbioses.</title>
        <authorList>
            <person name="Young N.D."/>
            <person name="Debelle F."/>
            <person name="Oldroyd G.E."/>
            <person name="Geurts R."/>
            <person name="Cannon S.B."/>
            <person name="Udvardi M.K."/>
            <person name="Benedito V.A."/>
            <person name="Mayer K.F."/>
            <person name="Gouzy J."/>
            <person name="Schoof H."/>
            <person name="Van de Peer Y."/>
            <person name="Proost S."/>
            <person name="Cook D.R."/>
            <person name="Meyers B.C."/>
            <person name="Spannagl M."/>
            <person name="Cheung F."/>
            <person name="De Mita S."/>
            <person name="Krishnakumar V."/>
            <person name="Gundlach H."/>
            <person name="Zhou S."/>
            <person name="Mudge J."/>
            <person name="Bharti A.K."/>
            <person name="Murray J.D."/>
            <person name="Naoumkina M.A."/>
            <person name="Rosen B."/>
            <person name="Silverstein K.A."/>
            <person name="Tang H."/>
            <person name="Rombauts S."/>
            <person name="Zhao P.X."/>
            <person name="Zhou P."/>
            <person name="Barbe V."/>
            <person name="Bardou P."/>
            <person name="Bechner M."/>
            <person name="Bellec A."/>
            <person name="Berger A."/>
            <person name="Berges H."/>
            <person name="Bidwell S."/>
            <person name="Bisseling T."/>
            <person name="Choisne N."/>
            <person name="Couloux A."/>
            <person name="Denny R."/>
            <person name="Deshpande S."/>
            <person name="Dai X."/>
            <person name="Doyle J.J."/>
            <person name="Dudez A.M."/>
            <person name="Farmer A.D."/>
            <person name="Fouteau S."/>
            <person name="Franken C."/>
            <person name="Gibelin C."/>
            <person name="Gish J."/>
            <person name="Goldstein S."/>
            <person name="Gonzalez A.J."/>
            <person name="Green P.J."/>
            <person name="Hallab A."/>
            <person name="Hartog M."/>
            <person name="Hua A."/>
            <person name="Humphray S.J."/>
            <person name="Jeong D.H."/>
            <person name="Jing Y."/>
            <person name="Jocker A."/>
            <person name="Kenton S.M."/>
            <person name="Kim D.J."/>
            <person name="Klee K."/>
            <person name="Lai H."/>
            <person name="Lang C."/>
            <person name="Lin S."/>
            <person name="Macmil S.L."/>
            <person name="Magdelenat G."/>
            <person name="Matthews L."/>
            <person name="McCorrison J."/>
            <person name="Monaghan E.L."/>
            <person name="Mun J.H."/>
            <person name="Najar F.Z."/>
            <person name="Nicholson C."/>
            <person name="Noirot C."/>
            <person name="O'Bleness M."/>
            <person name="Paule C.R."/>
            <person name="Poulain J."/>
            <person name="Prion F."/>
            <person name="Qin B."/>
            <person name="Qu C."/>
            <person name="Retzel E.F."/>
            <person name="Riddle C."/>
            <person name="Sallet E."/>
            <person name="Samain S."/>
            <person name="Samson N."/>
            <person name="Sanders I."/>
            <person name="Saurat O."/>
            <person name="Scarpelli C."/>
            <person name="Schiex T."/>
            <person name="Segurens B."/>
            <person name="Severin A.J."/>
            <person name="Sherrier D.J."/>
            <person name="Shi R."/>
            <person name="Sims S."/>
            <person name="Singer S.R."/>
            <person name="Sinharoy S."/>
            <person name="Sterck L."/>
            <person name="Viollet A."/>
            <person name="Wang B.B."/>
            <person name="Wang K."/>
            <person name="Wang M."/>
            <person name="Wang X."/>
            <person name="Warfsmann J."/>
            <person name="Weissenbach J."/>
            <person name="White D.D."/>
            <person name="White J.D."/>
            <person name="Wiley G.B."/>
            <person name="Wincker P."/>
            <person name="Xing Y."/>
            <person name="Yang L."/>
            <person name="Yao Z."/>
            <person name="Ying F."/>
            <person name="Zhai J."/>
            <person name="Zhou L."/>
            <person name="Zuber A."/>
            <person name="Denarie J."/>
            <person name="Dixon R.A."/>
            <person name="May G.D."/>
            <person name="Schwartz D.C."/>
            <person name="Rogers J."/>
            <person name="Quetier F."/>
            <person name="Town C.D."/>
            <person name="Roe B.A."/>
        </authorList>
    </citation>
    <scope>NUCLEOTIDE SEQUENCE [LARGE SCALE GENOMIC DNA]</scope>
    <source>
        <strain evidence="1">A17</strain>
        <strain evidence="2 3">cv. Jemalong A17</strain>
    </source>
</reference>
<dbReference type="HOGENOM" id="CLU_175063_1_0_1"/>
<dbReference type="EnsemblPlants" id="KEH15240">
    <property type="protein sequence ID" value="KEH15240"/>
    <property type="gene ID" value="MTR_1662s0010"/>
</dbReference>
<gene>
    <name evidence="1" type="ORF">MTR_1662s0010</name>
</gene>
<evidence type="ECO:0000313" key="1">
    <source>
        <dbReference type="EMBL" id="KEH15240.1"/>
    </source>
</evidence>
<dbReference type="AlphaFoldDB" id="A0A072TNT8"/>
<reference evidence="2" key="3">
    <citation type="submission" date="2015-06" db="UniProtKB">
        <authorList>
            <consortium name="EnsemblPlants"/>
        </authorList>
    </citation>
    <scope>IDENTIFICATION</scope>
    <source>
        <strain evidence="2">cv. Jemalong A17</strain>
    </source>
</reference>
<name>A0A072TNT8_MEDTR</name>
<evidence type="ECO:0000313" key="3">
    <source>
        <dbReference type="Proteomes" id="UP000002051"/>
    </source>
</evidence>
<keyword evidence="3" id="KW-1185">Reference proteome</keyword>
<accession>A0A072TNT8</accession>
<organism evidence="1 3">
    <name type="scientific">Medicago truncatula</name>
    <name type="common">Barrel medic</name>
    <name type="synonym">Medicago tribuloides</name>
    <dbReference type="NCBI Taxonomy" id="3880"/>
    <lineage>
        <taxon>Eukaryota</taxon>
        <taxon>Viridiplantae</taxon>
        <taxon>Streptophyta</taxon>
        <taxon>Embryophyta</taxon>
        <taxon>Tracheophyta</taxon>
        <taxon>Spermatophyta</taxon>
        <taxon>Magnoliopsida</taxon>
        <taxon>eudicotyledons</taxon>
        <taxon>Gunneridae</taxon>
        <taxon>Pentapetalae</taxon>
        <taxon>rosids</taxon>
        <taxon>fabids</taxon>
        <taxon>Fabales</taxon>
        <taxon>Fabaceae</taxon>
        <taxon>Papilionoideae</taxon>
        <taxon>50 kb inversion clade</taxon>
        <taxon>NPAAA clade</taxon>
        <taxon>Hologalegina</taxon>
        <taxon>IRL clade</taxon>
        <taxon>Trifolieae</taxon>
        <taxon>Medicago</taxon>
    </lineage>
</organism>
<sequence length="86" mass="9562">MDENSSTTTLTRQCNFDFLIMHVVPIQGIKPQHIEHKYTPRASSPQLKEQNLTGHQALNVLSINKLPGHQALNLKSKSSQGTKPST</sequence>
<reference evidence="1 3" key="2">
    <citation type="journal article" date="2014" name="BMC Genomics">
        <title>An improved genome release (version Mt4.0) for the model legume Medicago truncatula.</title>
        <authorList>
            <person name="Tang H."/>
            <person name="Krishnakumar V."/>
            <person name="Bidwell S."/>
            <person name="Rosen B."/>
            <person name="Chan A."/>
            <person name="Zhou S."/>
            <person name="Gentzbittel L."/>
            <person name="Childs K.L."/>
            <person name="Yandell M."/>
            <person name="Gundlach H."/>
            <person name="Mayer K.F."/>
            <person name="Schwartz D.C."/>
            <person name="Town C.D."/>
        </authorList>
    </citation>
    <scope>GENOME REANNOTATION</scope>
    <source>
        <strain evidence="1">A17</strain>
        <strain evidence="2 3">cv. Jemalong A17</strain>
    </source>
</reference>
<dbReference type="Proteomes" id="UP000002051">
    <property type="component" value="Unassembled WGS sequence"/>
</dbReference>
<evidence type="ECO:0000313" key="2">
    <source>
        <dbReference type="EnsemblPlants" id="KEH15240"/>
    </source>
</evidence>